<proteinExistence type="predicted"/>
<comment type="caution">
    <text evidence="2">The sequence shown here is derived from an EMBL/GenBank/DDBJ whole genome shotgun (WGS) entry which is preliminary data.</text>
</comment>
<evidence type="ECO:0000313" key="3">
    <source>
        <dbReference type="Proteomes" id="UP000319103"/>
    </source>
</evidence>
<accession>A0A540W664</accession>
<sequence>MAENNYEDNAGNTQMFRAFVETPPAQERANVSVHRSSGGGGGRTGMIALGAIVAVVVVVAVVWLAVK</sequence>
<gene>
    <name evidence="2" type="ORF">E6W39_22655</name>
</gene>
<keyword evidence="1" id="KW-1133">Transmembrane helix</keyword>
<dbReference type="AlphaFoldDB" id="A0A540W664"/>
<protein>
    <submittedName>
        <fullName evidence="2">Uncharacterized protein</fullName>
    </submittedName>
</protein>
<evidence type="ECO:0000313" key="2">
    <source>
        <dbReference type="EMBL" id="TQF04516.1"/>
    </source>
</evidence>
<dbReference type="OrthoDB" id="3831298at2"/>
<keyword evidence="1" id="KW-0812">Transmembrane</keyword>
<name>A0A540W664_9ACTN</name>
<dbReference type="EMBL" id="VIGB01000003">
    <property type="protein sequence ID" value="TQF04516.1"/>
    <property type="molecule type" value="Genomic_DNA"/>
</dbReference>
<reference evidence="2 3" key="1">
    <citation type="submission" date="2019-06" db="EMBL/GenBank/DDBJ databases">
        <title>Description of Kitasatospora acidophila sp. nov. isolated from pine grove soil, and reclassification of Streptomyces novaecaesareae to Kitasatospora novaeceasareae comb. nov.</title>
        <authorList>
            <person name="Kim M.J."/>
        </authorList>
    </citation>
    <scope>NUCLEOTIDE SEQUENCE [LARGE SCALE GENOMIC DNA]</scope>
    <source>
        <strain evidence="2 3">MMS16-CNU292</strain>
    </source>
</reference>
<evidence type="ECO:0000256" key="1">
    <source>
        <dbReference type="SAM" id="Phobius"/>
    </source>
</evidence>
<keyword evidence="3" id="KW-1185">Reference proteome</keyword>
<dbReference type="RefSeq" id="WP_141635087.1">
    <property type="nucleotide sequence ID" value="NZ_VIGB01000003.1"/>
</dbReference>
<keyword evidence="1" id="KW-0472">Membrane</keyword>
<dbReference type="Proteomes" id="UP000319103">
    <property type="component" value="Unassembled WGS sequence"/>
</dbReference>
<feature type="transmembrane region" description="Helical" evidence="1">
    <location>
        <begin position="46"/>
        <end position="66"/>
    </location>
</feature>
<organism evidence="2 3">
    <name type="scientific">Kitasatospora acidiphila</name>
    <dbReference type="NCBI Taxonomy" id="2567942"/>
    <lineage>
        <taxon>Bacteria</taxon>
        <taxon>Bacillati</taxon>
        <taxon>Actinomycetota</taxon>
        <taxon>Actinomycetes</taxon>
        <taxon>Kitasatosporales</taxon>
        <taxon>Streptomycetaceae</taxon>
        <taxon>Kitasatospora</taxon>
    </lineage>
</organism>